<feature type="compositionally biased region" description="Low complexity" evidence="1">
    <location>
        <begin position="433"/>
        <end position="443"/>
    </location>
</feature>
<dbReference type="AlphaFoldDB" id="A0A448WHE3"/>
<reference evidence="2" key="1">
    <citation type="submission" date="2018-11" db="EMBL/GenBank/DDBJ databases">
        <authorList>
            <consortium name="Pathogen Informatics"/>
        </authorList>
    </citation>
    <scope>NUCLEOTIDE SEQUENCE</scope>
</reference>
<proteinExistence type="predicted"/>
<feature type="compositionally biased region" description="Low complexity" evidence="1">
    <location>
        <begin position="40"/>
        <end position="70"/>
    </location>
</feature>
<feature type="region of interest" description="Disordered" evidence="1">
    <location>
        <begin position="528"/>
        <end position="549"/>
    </location>
</feature>
<name>A0A448WHE3_9PLAT</name>
<organism evidence="2 3">
    <name type="scientific">Protopolystoma xenopodis</name>
    <dbReference type="NCBI Taxonomy" id="117903"/>
    <lineage>
        <taxon>Eukaryota</taxon>
        <taxon>Metazoa</taxon>
        <taxon>Spiralia</taxon>
        <taxon>Lophotrochozoa</taxon>
        <taxon>Platyhelminthes</taxon>
        <taxon>Monogenea</taxon>
        <taxon>Polyopisthocotylea</taxon>
        <taxon>Polystomatidea</taxon>
        <taxon>Polystomatidae</taxon>
        <taxon>Protopolystoma</taxon>
    </lineage>
</organism>
<feature type="region of interest" description="Disordered" evidence="1">
    <location>
        <begin position="182"/>
        <end position="201"/>
    </location>
</feature>
<evidence type="ECO:0000313" key="2">
    <source>
        <dbReference type="EMBL" id="VEL11705.1"/>
    </source>
</evidence>
<feature type="region of interest" description="Disordered" evidence="1">
    <location>
        <begin position="108"/>
        <end position="128"/>
    </location>
</feature>
<sequence length="741" mass="80117">MVESLQQLPASLPRSLPSTSSLNTTYSSFPYCIPPHSPHLLPSSTPTHGRSLSPTLHSLVSSHPLHSQPSTLLSQLSAPSVNTYRVLAPSNHQSHSLSDQKSNLALELNNSRPGLRRRNSKSQTISNMGASSSIAATFGVAHRLEAVWHPIDWKARIFADEPNKGTLLLDLESVPGEIRQGWPRHDNAWPPGARVRRPSATRSAQEEARILLTGLLSGQPSSSINLSAMVTKHRNKLTSRLSDRVQRAGSLAAAKVAGAMASHWSRPDSHVSSSPIDATPVSLVIKNVASTLSEVQVPTECETQIPSAVASTSSKISNSAVQQQSENGRRRRQLSRSSCSSRRRRHTSYTSSRHGAELSLSGPLNDGKVAPSTGKGRIVNGDTDRRSSSCYGGGPAQRTKSNSSSSESDFDDHASWLEHTSVPNSDQLAMGQSRCRSSIRCSRQTARPTTTVTYLNKVQQPMPPPSYTLLPNQPINHAQLQPTSSLNARLGPFTENIYSSSKAMPISQPNLAFGYMPSRCSKQIRTNVVGNPSPKAIRTTTSSADPPSLGTRHINPINSISSQPGSFVTLPKASVRLRPKPPAPPIPTLYSPNATLQILSPSLDKNIDSNFCQPLSQNMGLNTSSRSGLVSRSDQSPCTLIHSPRLPASCLGSSEGLPSSSLVTSFPLSKPSAVGRLALRDDSSSDTLTEQQDLDWTSKCFMLIALITLSHHFSTTPLFILFYCRYHISVHSCLSYFTFIP</sequence>
<feature type="region of interest" description="Disordered" evidence="1">
    <location>
        <begin position="40"/>
        <end position="71"/>
    </location>
</feature>
<keyword evidence="3" id="KW-1185">Reference proteome</keyword>
<comment type="caution">
    <text evidence="2">The sequence shown here is derived from an EMBL/GenBank/DDBJ whole genome shotgun (WGS) entry which is preliminary data.</text>
</comment>
<dbReference type="EMBL" id="CAAALY010012585">
    <property type="protein sequence ID" value="VEL11705.1"/>
    <property type="molecule type" value="Genomic_DNA"/>
</dbReference>
<accession>A0A448WHE3</accession>
<dbReference type="Proteomes" id="UP000784294">
    <property type="component" value="Unassembled WGS sequence"/>
</dbReference>
<feature type="compositionally biased region" description="Polar residues" evidence="1">
    <location>
        <begin position="306"/>
        <end position="326"/>
    </location>
</feature>
<protein>
    <submittedName>
        <fullName evidence="2">Uncharacterized protein</fullName>
    </submittedName>
</protein>
<evidence type="ECO:0000313" key="3">
    <source>
        <dbReference type="Proteomes" id="UP000784294"/>
    </source>
</evidence>
<feature type="region of interest" description="Disordered" evidence="1">
    <location>
        <begin position="306"/>
        <end position="443"/>
    </location>
</feature>
<gene>
    <name evidence="2" type="ORF">PXEA_LOCUS5145</name>
</gene>
<evidence type="ECO:0000256" key="1">
    <source>
        <dbReference type="SAM" id="MobiDB-lite"/>
    </source>
</evidence>